<evidence type="ECO:0000313" key="14">
    <source>
        <dbReference type="Proteomes" id="UP000248132"/>
    </source>
</evidence>
<evidence type="ECO:0000259" key="12">
    <source>
        <dbReference type="Pfam" id="PF05173"/>
    </source>
</evidence>
<dbReference type="GO" id="GO:0019877">
    <property type="term" value="P:diaminopimelate biosynthetic process"/>
    <property type="evidence" value="ECO:0007669"/>
    <property type="project" value="UniProtKB-UniRule"/>
</dbReference>
<accession>A0A318XIG0</accession>
<evidence type="ECO:0000256" key="4">
    <source>
        <dbReference type="ARBA" id="ARBA00022857"/>
    </source>
</evidence>
<feature type="binding site" evidence="9">
    <location>
        <begin position="87"/>
        <end position="89"/>
    </location>
    <ligand>
        <name>NAD(+)</name>
        <dbReference type="ChEBI" id="CHEBI:57540"/>
    </ligand>
</feature>
<evidence type="ECO:0000256" key="2">
    <source>
        <dbReference type="ARBA" id="ARBA00022490"/>
    </source>
</evidence>
<comment type="similarity">
    <text evidence="1 9">Belongs to the DapB family.</text>
</comment>
<evidence type="ECO:0000256" key="8">
    <source>
        <dbReference type="ARBA" id="ARBA00023154"/>
    </source>
</evidence>
<evidence type="ECO:0000256" key="10">
    <source>
        <dbReference type="NCBIfam" id="TIGR00036"/>
    </source>
</evidence>
<keyword evidence="5 9" id="KW-0220">Diaminopimelate biosynthesis</keyword>
<dbReference type="PIRSF" id="PIRSF000161">
    <property type="entry name" value="DHPR"/>
    <property type="match status" value="1"/>
</dbReference>
<reference evidence="13 14" key="1">
    <citation type="submission" date="2018-06" db="EMBL/GenBank/DDBJ databases">
        <title>Genomic Encyclopedia of Type Strains, Phase I: the one thousand microbial genomes (KMG-I) project.</title>
        <authorList>
            <person name="Kyrpides N."/>
        </authorList>
    </citation>
    <scope>NUCLEOTIDE SEQUENCE [LARGE SCALE GENOMIC DNA]</scope>
    <source>
        <strain evidence="13 14">DSM 19573</strain>
    </source>
</reference>
<dbReference type="InterPro" id="IPR022663">
    <property type="entry name" value="DapB_C"/>
</dbReference>
<dbReference type="HAMAP" id="MF_00102">
    <property type="entry name" value="DapB"/>
    <property type="match status" value="1"/>
</dbReference>
<dbReference type="Pfam" id="PF01113">
    <property type="entry name" value="DapB_N"/>
    <property type="match status" value="1"/>
</dbReference>
<dbReference type="Proteomes" id="UP000248132">
    <property type="component" value="Unassembled WGS sequence"/>
</dbReference>
<dbReference type="Gene3D" id="3.30.360.10">
    <property type="entry name" value="Dihydrodipicolinate Reductase, domain 2"/>
    <property type="match status" value="1"/>
</dbReference>
<dbReference type="EC" id="1.17.1.8" evidence="9 10"/>
<comment type="function">
    <text evidence="9">Catalyzes the conversion of 4-hydroxy-tetrahydrodipicolinate (HTPA) to tetrahydrodipicolinate.</text>
</comment>
<feature type="binding site" evidence="9">
    <location>
        <begin position="112"/>
        <end position="115"/>
    </location>
    <ligand>
        <name>NAD(+)</name>
        <dbReference type="ChEBI" id="CHEBI:57540"/>
    </ligand>
</feature>
<feature type="binding site" evidence="9">
    <location>
        <position position="146"/>
    </location>
    <ligand>
        <name>(S)-2,3,4,5-tetrahydrodipicolinate</name>
        <dbReference type="ChEBI" id="CHEBI:16845"/>
    </ligand>
</feature>
<gene>
    <name evidence="9" type="primary">dapB</name>
    <name evidence="13" type="ORF">LY28_02389</name>
</gene>
<comment type="subcellular location">
    <subcellularLocation>
        <location evidence="9">Cytoplasm</location>
    </subcellularLocation>
</comment>
<dbReference type="GO" id="GO:0051287">
    <property type="term" value="F:NAD binding"/>
    <property type="evidence" value="ECO:0007669"/>
    <property type="project" value="UniProtKB-UniRule"/>
</dbReference>
<proteinExistence type="inferred from homology"/>
<feature type="binding site" evidence="9">
    <location>
        <begin position="155"/>
        <end position="156"/>
    </location>
    <ligand>
        <name>(S)-2,3,4,5-tetrahydrodipicolinate</name>
        <dbReference type="ChEBI" id="CHEBI:16845"/>
    </ligand>
</feature>
<dbReference type="InterPro" id="IPR036291">
    <property type="entry name" value="NAD(P)-bd_dom_sf"/>
</dbReference>
<evidence type="ECO:0000256" key="5">
    <source>
        <dbReference type="ARBA" id="ARBA00022915"/>
    </source>
</evidence>
<dbReference type="Gene3D" id="3.40.50.720">
    <property type="entry name" value="NAD(P)-binding Rossmann-like Domain"/>
    <property type="match status" value="1"/>
</dbReference>
<feature type="active site" description="Proton donor" evidence="9">
    <location>
        <position position="149"/>
    </location>
</feature>
<protein>
    <recommendedName>
        <fullName evidence="9 10">4-hydroxy-tetrahydrodipicolinate reductase</fullName>
        <shortName evidence="9">HTPA reductase</shortName>
        <ecNumber evidence="9 10">1.17.1.8</ecNumber>
    </recommendedName>
</protein>
<dbReference type="EMBL" id="QKMR01000014">
    <property type="protein sequence ID" value="PYG87010.1"/>
    <property type="molecule type" value="Genomic_DNA"/>
</dbReference>
<comment type="catalytic activity">
    <reaction evidence="9">
        <text>(S)-2,3,4,5-tetrahydrodipicolinate + NADP(+) + H2O = (2S,4S)-4-hydroxy-2,3,4,5-tetrahydrodipicolinate + NADPH + H(+)</text>
        <dbReference type="Rhea" id="RHEA:35331"/>
        <dbReference type="ChEBI" id="CHEBI:15377"/>
        <dbReference type="ChEBI" id="CHEBI:15378"/>
        <dbReference type="ChEBI" id="CHEBI:16845"/>
        <dbReference type="ChEBI" id="CHEBI:57783"/>
        <dbReference type="ChEBI" id="CHEBI:58349"/>
        <dbReference type="ChEBI" id="CHEBI:67139"/>
        <dbReference type="EC" id="1.17.1.8"/>
    </reaction>
</comment>
<feature type="binding site" evidence="9">
    <location>
        <begin position="10"/>
        <end position="15"/>
    </location>
    <ligand>
        <name>NAD(+)</name>
        <dbReference type="ChEBI" id="CHEBI:57540"/>
    </ligand>
</feature>
<comment type="pathway">
    <text evidence="9">Amino-acid biosynthesis; L-lysine biosynthesis via DAP pathway; (S)-tetrahydrodipicolinate from L-aspartate: step 4/4.</text>
</comment>
<dbReference type="SUPFAM" id="SSF55347">
    <property type="entry name" value="Glyceraldehyde-3-phosphate dehydrogenase-like, C-terminal domain"/>
    <property type="match status" value="1"/>
</dbReference>
<feature type="binding site" evidence="9">
    <location>
        <position position="36"/>
    </location>
    <ligand>
        <name>NAD(+)</name>
        <dbReference type="ChEBI" id="CHEBI:57540"/>
    </ligand>
</feature>
<feature type="active site" description="Proton donor/acceptor" evidence="9">
    <location>
        <position position="145"/>
    </location>
</feature>
<dbReference type="GO" id="GO:0050661">
    <property type="term" value="F:NADP binding"/>
    <property type="evidence" value="ECO:0007669"/>
    <property type="project" value="UniProtKB-UniRule"/>
</dbReference>
<evidence type="ECO:0000313" key="13">
    <source>
        <dbReference type="EMBL" id="PYG87010.1"/>
    </source>
</evidence>
<name>A0A318XIG0_9FIRM</name>
<evidence type="ECO:0000256" key="3">
    <source>
        <dbReference type="ARBA" id="ARBA00022605"/>
    </source>
</evidence>
<evidence type="ECO:0000256" key="7">
    <source>
        <dbReference type="ARBA" id="ARBA00023027"/>
    </source>
</evidence>
<sequence length="256" mass="28120">MQMINVLLSGCNGHMGQVITRLSENFCELKIAAGLDLNNSVNNPYPVFTSLNDCDIKVDVIIDFSNPKAFDGLMEYAQEKRIPVVMCTTGLSSDQTGMLKNDIAKRIPVFFSANMSLGVNLLIELVKKAAKLLEGQFDIEIVEKHHNQKIDAPSGTALAIADAINDSLDEKYEYTYDRHSRRKKRGKQEIGMHAVRGGTIVGDHSVIFAGKDEIIEINHTAASKEIFGVGALKAAMFLADKKPGLYSMSDLIAENN</sequence>
<dbReference type="GO" id="GO:0016726">
    <property type="term" value="F:oxidoreductase activity, acting on CH or CH2 groups, NAD or NADP as acceptor"/>
    <property type="evidence" value="ECO:0007669"/>
    <property type="project" value="UniProtKB-UniRule"/>
</dbReference>
<dbReference type="SUPFAM" id="SSF51735">
    <property type="entry name" value="NAD(P)-binding Rossmann-fold domains"/>
    <property type="match status" value="1"/>
</dbReference>
<dbReference type="InterPro" id="IPR022664">
    <property type="entry name" value="DapB_N_CS"/>
</dbReference>
<comment type="subunit">
    <text evidence="9">Homotetramer.</text>
</comment>
<keyword evidence="2 9" id="KW-0963">Cytoplasm</keyword>
<evidence type="ECO:0000256" key="6">
    <source>
        <dbReference type="ARBA" id="ARBA00023002"/>
    </source>
</evidence>
<dbReference type="NCBIfam" id="TIGR00036">
    <property type="entry name" value="dapB"/>
    <property type="match status" value="1"/>
</dbReference>
<keyword evidence="14" id="KW-1185">Reference proteome</keyword>
<dbReference type="AlphaFoldDB" id="A0A318XIG0"/>
<keyword evidence="8 9" id="KW-0457">Lysine biosynthesis</keyword>
<dbReference type="PANTHER" id="PTHR20836:SF7">
    <property type="entry name" value="4-HYDROXY-TETRAHYDRODIPICOLINATE REDUCTASE"/>
    <property type="match status" value="1"/>
</dbReference>
<feature type="domain" description="Dihydrodipicolinate reductase C-terminal" evidence="12">
    <location>
        <begin position="118"/>
        <end position="251"/>
    </location>
</feature>
<dbReference type="InterPro" id="IPR000846">
    <property type="entry name" value="DapB_N"/>
</dbReference>
<dbReference type="Pfam" id="PF05173">
    <property type="entry name" value="DapB_C"/>
    <property type="match status" value="1"/>
</dbReference>
<evidence type="ECO:0000256" key="1">
    <source>
        <dbReference type="ARBA" id="ARBA00006642"/>
    </source>
</evidence>
<dbReference type="UniPathway" id="UPA00034">
    <property type="reaction ID" value="UER00018"/>
</dbReference>
<comment type="caution">
    <text evidence="13">The sequence shown here is derived from an EMBL/GenBank/DDBJ whole genome shotgun (WGS) entry which is preliminary data.</text>
</comment>
<keyword evidence="4 9" id="KW-0521">NADP</keyword>
<dbReference type="FunFam" id="3.30.360.10:FF:000004">
    <property type="entry name" value="4-hydroxy-tetrahydrodipicolinate reductase"/>
    <property type="match status" value="1"/>
</dbReference>
<comment type="caution">
    <text evidence="9">Lacks conserved residue(s) required for the propagation of feature annotation.</text>
</comment>
<dbReference type="GO" id="GO:0008839">
    <property type="term" value="F:4-hydroxy-tetrahydrodipicolinate reductase"/>
    <property type="evidence" value="ECO:0007669"/>
    <property type="project" value="UniProtKB-UniRule"/>
</dbReference>
<dbReference type="GO" id="GO:0005829">
    <property type="term" value="C:cytosol"/>
    <property type="evidence" value="ECO:0007669"/>
    <property type="project" value="TreeGrafter"/>
</dbReference>
<dbReference type="GO" id="GO:0009089">
    <property type="term" value="P:lysine biosynthetic process via diaminopimelate"/>
    <property type="evidence" value="ECO:0007669"/>
    <property type="project" value="UniProtKB-UniRule"/>
</dbReference>
<dbReference type="PANTHER" id="PTHR20836">
    <property type="entry name" value="DIHYDRODIPICOLINATE REDUCTASE"/>
    <property type="match status" value="1"/>
</dbReference>
<keyword evidence="6 9" id="KW-0560">Oxidoreductase</keyword>
<keyword evidence="7 9" id="KW-0520">NAD</keyword>
<organism evidence="13 14">
    <name type="scientific">Ruminiclostridium sufflavum DSM 19573</name>
    <dbReference type="NCBI Taxonomy" id="1121337"/>
    <lineage>
        <taxon>Bacteria</taxon>
        <taxon>Bacillati</taxon>
        <taxon>Bacillota</taxon>
        <taxon>Clostridia</taxon>
        <taxon>Eubacteriales</taxon>
        <taxon>Oscillospiraceae</taxon>
        <taxon>Ruminiclostridium</taxon>
    </lineage>
</organism>
<evidence type="ECO:0000256" key="9">
    <source>
        <dbReference type="HAMAP-Rule" id="MF_00102"/>
    </source>
</evidence>
<dbReference type="InterPro" id="IPR023940">
    <property type="entry name" value="DHDPR_bac"/>
</dbReference>
<comment type="caution">
    <text evidence="9">Was originally thought to be a dihydrodipicolinate reductase (DHDPR), catalyzing the conversion of dihydrodipicolinate to tetrahydrodipicolinate. However, it was shown in E.coli that the substrate of the enzymatic reaction is not dihydrodipicolinate (DHDP) but in fact (2S,4S)-4-hydroxy-2,3,4,5-tetrahydrodipicolinic acid (HTPA), the product released by the DapA-catalyzed reaction.</text>
</comment>
<dbReference type="CDD" id="cd02274">
    <property type="entry name" value="DHDPR_N"/>
    <property type="match status" value="1"/>
</dbReference>
<keyword evidence="3 9" id="KW-0028">Amino-acid biosynthesis</keyword>
<feature type="domain" description="Dihydrodipicolinate reductase N-terminal" evidence="11">
    <location>
        <begin position="4"/>
        <end position="115"/>
    </location>
</feature>
<comment type="catalytic activity">
    <reaction evidence="9">
        <text>(S)-2,3,4,5-tetrahydrodipicolinate + NAD(+) + H2O = (2S,4S)-4-hydroxy-2,3,4,5-tetrahydrodipicolinate + NADH + H(+)</text>
        <dbReference type="Rhea" id="RHEA:35323"/>
        <dbReference type="ChEBI" id="CHEBI:15377"/>
        <dbReference type="ChEBI" id="CHEBI:15378"/>
        <dbReference type="ChEBI" id="CHEBI:16845"/>
        <dbReference type="ChEBI" id="CHEBI:57540"/>
        <dbReference type="ChEBI" id="CHEBI:57945"/>
        <dbReference type="ChEBI" id="CHEBI:67139"/>
        <dbReference type="EC" id="1.17.1.8"/>
    </reaction>
</comment>
<dbReference type="PROSITE" id="PS01298">
    <property type="entry name" value="DAPB"/>
    <property type="match status" value="1"/>
</dbReference>
<evidence type="ECO:0000259" key="11">
    <source>
        <dbReference type="Pfam" id="PF01113"/>
    </source>
</evidence>